<dbReference type="Gramene" id="TRITD7Bv1G040600.1">
    <property type="protein sequence ID" value="TRITD7Bv1G040600.1"/>
    <property type="gene ID" value="TRITD7Bv1G040600"/>
</dbReference>
<name>A0A9R1BXC9_TRITD</name>
<protein>
    <recommendedName>
        <fullName evidence="3">FBD domain-containing protein</fullName>
    </recommendedName>
</protein>
<reference evidence="1 2" key="1">
    <citation type="submission" date="2017-09" db="EMBL/GenBank/DDBJ databases">
        <authorList>
            <consortium name="International Durum Wheat Genome Sequencing Consortium (IDWGSC)"/>
            <person name="Milanesi L."/>
        </authorList>
    </citation>
    <scope>NUCLEOTIDE SEQUENCE [LARGE SCALE GENOMIC DNA]</scope>
    <source>
        <strain evidence="2">cv. Svevo</strain>
    </source>
</reference>
<dbReference type="AlphaFoldDB" id="A0A9R1BXC9"/>
<dbReference type="PANTHER" id="PTHR32141:SF26">
    <property type="entry name" value="OS08G0328600 PROTEIN"/>
    <property type="match status" value="1"/>
</dbReference>
<proteinExistence type="predicted"/>
<sequence>MTNEQLQAVIHAAPALATIYLESVVVLGKTASPTNATDVIIRVHCPVATALVLDRCDLTKGPFWSGTAAVEIDAPRLRRFTYKGVLRQVSLTSQATDLARADLHIIREFISRSDEDARRRRDLVTFWRFARNFSNAKELKLRVSSLDDIAVVAAASQTKLLRSFCNLECLEIEGMNGRKGKTAAVAIANLLLCCPVLRDLRINLSTVWSYVDAHYHPGTCPMERKCQHDLDKSIQAFENRGSEPVGQDDDDGDTYDHLSDLPALSGRVFPCLQTSLRRVGLQFRLEKTHNNFGVKLIKFFAQNAMVLEEMQIDDGNGKMRHHINCNIERWLANSANDRRTSFVVLPLERRNHHDDTLL</sequence>
<dbReference type="Proteomes" id="UP000324705">
    <property type="component" value="Chromosome 7B"/>
</dbReference>
<gene>
    <name evidence="1" type="ORF">TRITD_7Bv1G040600</name>
</gene>
<evidence type="ECO:0000313" key="1">
    <source>
        <dbReference type="EMBL" id="VAI84612.1"/>
    </source>
</evidence>
<dbReference type="PANTHER" id="PTHR32141">
    <property type="match status" value="1"/>
</dbReference>
<evidence type="ECO:0008006" key="3">
    <source>
        <dbReference type="Google" id="ProtNLM"/>
    </source>
</evidence>
<dbReference type="EMBL" id="LT934124">
    <property type="protein sequence ID" value="VAI84612.1"/>
    <property type="molecule type" value="Genomic_DNA"/>
</dbReference>
<evidence type="ECO:0000313" key="2">
    <source>
        <dbReference type="Proteomes" id="UP000324705"/>
    </source>
</evidence>
<dbReference type="InterPro" id="IPR055302">
    <property type="entry name" value="F-box_dom-containing"/>
</dbReference>
<accession>A0A9R1BXC9</accession>
<keyword evidence="2" id="KW-1185">Reference proteome</keyword>
<organism evidence="1 2">
    <name type="scientific">Triticum turgidum subsp. durum</name>
    <name type="common">Durum wheat</name>
    <name type="synonym">Triticum durum</name>
    <dbReference type="NCBI Taxonomy" id="4567"/>
    <lineage>
        <taxon>Eukaryota</taxon>
        <taxon>Viridiplantae</taxon>
        <taxon>Streptophyta</taxon>
        <taxon>Embryophyta</taxon>
        <taxon>Tracheophyta</taxon>
        <taxon>Spermatophyta</taxon>
        <taxon>Magnoliopsida</taxon>
        <taxon>Liliopsida</taxon>
        <taxon>Poales</taxon>
        <taxon>Poaceae</taxon>
        <taxon>BOP clade</taxon>
        <taxon>Pooideae</taxon>
        <taxon>Triticodae</taxon>
        <taxon>Triticeae</taxon>
        <taxon>Triticinae</taxon>
        <taxon>Triticum</taxon>
    </lineage>
</organism>
<dbReference type="OMA" id="LERRNHH"/>